<dbReference type="Proteomes" id="UP000515129">
    <property type="component" value="Chromosome 21"/>
</dbReference>
<accession>A0A6P6J154</accession>
<reference evidence="10" key="1">
    <citation type="submission" date="2025-08" db="UniProtKB">
        <authorList>
            <consortium name="RefSeq"/>
        </authorList>
    </citation>
    <scope>IDENTIFICATION</scope>
    <source>
        <strain evidence="10">Wakin</strain>
        <tissue evidence="10">Muscle</tissue>
    </source>
</reference>
<keyword evidence="4 5" id="KW-0238">DNA-binding</keyword>
<feature type="domain" description="THAP-type" evidence="8">
    <location>
        <begin position="44"/>
        <end position="119"/>
    </location>
</feature>
<evidence type="ECO:0000256" key="4">
    <source>
        <dbReference type="ARBA" id="ARBA00023125"/>
    </source>
</evidence>
<feature type="region of interest" description="Disordered" evidence="7">
    <location>
        <begin position="208"/>
        <end position="229"/>
    </location>
</feature>
<dbReference type="AlphaFoldDB" id="A0A6P6J154"/>
<dbReference type="GO" id="GO:0008270">
    <property type="term" value="F:zinc ion binding"/>
    <property type="evidence" value="ECO:0007669"/>
    <property type="project" value="UniProtKB-KW"/>
</dbReference>
<feature type="compositionally biased region" description="Polar residues" evidence="7">
    <location>
        <begin position="218"/>
        <end position="229"/>
    </location>
</feature>
<evidence type="ECO:0000256" key="1">
    <source>
        <dbReference type="ARBA" id="ARBA00022723"/>
    </source>
</evidence>
<dbReference type="SMART" id="SM00980">
    <property type="entry name" value="THAP"/>
    <property type="match status" value="1"/>
</dbReference>
<dbReference type="SUPFAM" id="SSF57716">
    <property type="entry name" value="Glucocorticoid receptor-like (DNA-binding domain)"/>
    <property type="match status" value="1"/>
</dbReference>
<keyword evidence="9" id="KW-1185">Reference proteome</keyword>
<evidence type="ECO:0000256" key="3">
    <source>
        <dbReference type="ARBA" id="ARBA00022833"/>
    </source>
</evidence>
<dbReference type="InterPro" id="IPR052224">
    <property type="entry name" value="THAP_domain_protein"/>
</dbReference>
<feature type="compositionally biased region" description="Low complexity" evidence="7">
    <location>
        <begin position="141"/>
        <end position="152"/>
    </location>
</feature>
<dbReference type="PROSITE" id="PS50950">
    <property type="entry name" value="ZF_THAP"/>
    <property type="match status" value="1"/>
</dbReference>
<proteinExistence type="predicted"/>
<organism evidence="9 10">
    <name type="scientific">Carassius auratus</name>
    <name type="common">Goldfish</name>
    <dbReference type="NCBI Taxonomy" id="7957"/>
    <lineage>
        <taxon>Eukaryota</taxon>
        <taxon>Metazoa</taxon>
        <taxon>Chordata</taxon>
        <taxon>Craniata</taxon>
        <taxon>Vertebrata</taxon>
        <taxon>Euteleostomi</taxon>
        <taxon>Actinopterygii</taxon>
        <taxon>Neopterygii</taxon>
        <taxon>Teleostei</taxon>
        <taxon>Ostariophysi</taxon>
        <taxon>Cypriniformes</taxon>
        <taxon>Cyprinidae</taxon>
        <taxon>Cyprininae</taxon>
        <taxon>Carassius</taxon>
    </lineage>
</organism>
<keyword evidence="2 5" id="KW-0863">Zinc-finger</keyword>
<feature type="coiled-coil region" evidence="6">
    <location>
        <begin position="163"/>
        <end position="197"/>
    </location>
</feature>
<dbReference type="RefSeq" id="XP_026052292.1">
    <property type="nucleotide sequence ID" value="XM_026196507.1"/>
</dbReference>
<evidence type="ECO:0000313" key="9">
    <source>
        <dbReference type="Proteomes" id="UP000515129"/>
    </source>
</evidence>
<dbReference type="SMART" id="SM00692">
    <property type="entry name" value="DM3"/>
    <property type="match status" value="1"/>
</dbReference>
<keyword evidence="1" id="KW-0479">Metal-binding</keyword>
<evidence type="ECO:0000256" key="6">
    <source>
        <dbReference type="SAM" id="Coils"/>
    </source>
</evidence>
<dbReference type="Pfam" id="PF05485">
    <property type="entry name" value="THAP"/>
    <property type="match status" value="1"/>
</dbReference>
<sequence>MCKSPITTFYKTENQQSPHYKALACRIIHHSGQELWSVNRAEEMQSCDFCGYGPGENTHGVSFKFPLKEEHRRHWIVNMGKDAEWTPSGSSSLCSAHFTPDCFESGSARLHSDAIPTLFNFTQSKNQMLKDTETLPPQQGSTESSESSRSSCSDCHKHLQAAERNYQLKLAAAQLQIKEYKKNLAEESRKAAQWQKRAIVLQSAIRAMKQRGSIPASRKTSTPKNNHLD</sequence>
<dbReference type="PANTHER" id="PTHR46927">
    <property type="entry name" value="AGAP005574-PA"/>
    <property type="match status" value="1"/>
</dbReference>
<evidence type="ECO:0000256" key="2">
    <source>
        <dbReference type="ARBA" id="ARBA00022771"/>
    </source>
</evidence>
<dbReference type="GO" id="GO:0003677">
    <property type="term" value="F:DNA binding"/>
    <property type="evidence" value="ECO:0007669"/>
    <property type="project" value="UniProtKB-UniRule"/>
</dbReference>
<keyword evidence="6" id="KW-0175">Coiled coil</keyword>
<gene>
    <name evidence="10" type="primary">LOC113038819</name>
</gene>
<protein>
    <submittedName>
        <fullName evidence="10">THAP domain-containing protein 4</fullName>
    </submittedName>
</protein>
<name>A0A6P6J154_CARAU</name>
<dbReference type="GeneID" id="113038819"/>
<feature type="region of interest" description="Disordered" evidence="7">
    <location>
        <begin position="132"/>
        <end position="152"/>
    </location>
</feature>
<dbReference type="OrthoDB" id="5982876at2759"/>
<dbReference type="PANTHER" id="PTHR46927:SF2">
    <property type="entry name" value="THAP DOMAIN-CONTAINING PROTEIN 8"/>
    <property type="match status" value="1"/>
</dbReference>
<evidence type="ECO:0000259" key="8">
    <source>
        <dbReference type="PROSITE" id="PS50950"/>
    </source>
</evidence>
<dbReference type="InterPro" id="IPR006612">
    <property type="entry name" value="THAP_Znf"/>
</dbReference>
<dbReference type="KEGG" id="caua:113038819"/>
<keyword evidence="3" id="KW-0862">Zinc</keyword>
<evidence type="ECO:0000256" key="7">
    <source>
        <dbReference type="SAM" id="MobiDB-lite"/>
    </source>
</evidence>
<evidence type="ECO:0000313" key="10">
    <source>
        <dbReference type="RefSeq" id="XP_026052292.1"/>
    </source>
</evidence>
<evidence type="ECO:0000256" key="5">
    <source>
        <dbReference type="PROSITE-ProRule" id="PRU00309"/>
    </source>
</evidence>